<dbReference type="EMBL" id="PVTF01000003">
    <property type="protein sequence ID" value="PRY43884.1"/>
    <property type="molecule type" value="Genomic_DNA"/>
</dbReference>
<dbReference type="AlphaFoldDB" id="A0A2T0TE30"/>
<comment type="caution">
    <text evidence="2">The sequence shown here is derived from an EMBL/GenBank/DDBJ whole genome shotgun (WGS) entry which is preliminary data.</text>
</comment>
<organism evidence="2 3">
    <name type="scientific">Umezawaea tangerina</name>
    <dbReference type="NCBI Taxonomy" id="84725"/>
    <lineage>
        <taxon>Bacteria</taxon>
        <taxon>Bacillati</taxon>
        <taxon>Actinomycetota</taxon>
        <taxon>Actinomycetes</taxon>
        <taxon>Pseudonocardiales</taxon>
        <taxon>Pseudonocardiaceae</taxon>
        <taxon>Umezawaea</taxon>
    </lineage>
</organism>
<name>A0A2T0TE30_9PSEU</name>
<evidence type="ECO:0000313" key="3">
    <source>
        <dbReference type="Proteomes" id="UP000239494"/>
    </source>
</evidence>
<reference evidence="2 3" key="1">
    <citation type="submission" date="2018-03" db="EMBL/GenBank/DDBJ databases">
        <title>Genomic Encyclopedia of Archaeal and Bacterial Type Strains, Phase II (KMG-II): from individual species to whole genera.</title>
        <authorList>
            <person name="Goeker M."/>
        </authorList>
    </citation>
    <scope>NUCLEOTIDE SEQUENCE [LARGE SCALE GENOMIC DNA]</scope>
    <source>
        <strain evidence="2 3">DSM 44720</strain>
    </source>
</reference>
<keyword evidence="1" id="KW-0472">Membrane</keyword>
<sequence>MAFGAVLSALLGDFAIRAAVLVVVVLSWLALTLALLASRNKLKAKVELHRGLLSRYCDVIWDGWPTRFRIIRWEQVAVIEENGDTEEIITVQAKVEGADARFFRLRFGAGWDQPESYRKNVTTEVRNLLVDGTSGTSWDVTSYWLDDGRLNMLSHFHTPAEVGSSVRVQMKWRWPGKSIPLMVRRQPDLFTFRFGNPVEYASYRVILPKGFDAHFDAVNLDRKKHDFTIKRKDSTGRLEVELKIRNMPIDVKIGMRLEIKK</sequence>
<keyword evidence="3" id="KW-1185">Reference proteome</keyword>
<evidence type="ECO:0000313" key="2">
    <source>
        <dbReference type="EMBL" id="PRY43884.1"/>
    </source>
</evidence>
<feature type="transmembrane region" description="Helical" evidence="1">
    <location>
        <begin position="14"/>
        <end position="36"/>
    </location>
</feature>
<keyword evidence="1" id="KW-1133">Transmembrane helix</keyword>
<dbReference type="Proteomes" id="UP000239494">
    <property type="component" value="Unassembled WGS sequence"/>
</dbReference>
<protein>
    <submittedName>
        <fullName evidence="2">Uncharacterized protein</fullName>
    </submittedName>
</protein>
<gene>
    <name evidence="2" type="ORF">CLV43_103633</name>
</gene>
<keyword evidence="1" id="KW-0812">Transmembrane</keyword>
<evidence type="ECO:0000256" key="1">
    <source>
        <dbReference type="SAM" id="Phobius"/>
    </source>
</evidence>
<accession>A0A2T0TE30</accession>
<proteinExistence type="predicted"/>